<organism evidence="2 3">
    <name type="scientific">Salix dunnii</name>
    <dbReference type="NCBI Taxonomy" id="1413687"/>
    <lineage>
        <taxon>Eukaryota</taxon>
        <taxon>Viridiplantae</taxon>
        <taxon>Streptophyta</taxon>
        <taxon>Embryophyta</taxon>
        <taxon>Tracheophyta</taxon>
        <taxon>Spermatophyta</taxon>
        <taxon>Magnoliopsida</taxon>
        <taxon>eudicotyledons</taxon>
        <taxon>Gunneridae</taxon>
        <taxon>Pentapetalae</taxon>
        <taxon>rosids</taxon>
        <taxon>fabids</taxon>
        <taxon>Malpighiales</taxon>
        <taxon>Salicaceae</taxon>
        <taxon>Saliceae</taxon>
        <taxon>Salix</taxon>
    </lineage>
</organism>
<feature type="chain" id="PRO_5032290150" evidence="1">
    <location>
        <begin position="30"/>
        <end position="114"/>
    </location>
</feature>
<evidence type="ECO:0000256" key="1">
    <source>
        <dbReference type="SAM" id="SignalP"/>
    </source>
</evidence>
<evidence type="ECO:0000313" key="2">
    <source>
        <dbReference type="EMBL" id="KAF9663840.1"/>
    </source>
</evidence>
<comment type="caution">
    <text evidence="2">The sequence shown here is derived from an EMBL/GenBank/DDBJ whole genome shotgun (WGS) entry which is preliminary data.</text>
</comment>
<dbReference type="AlphaFoldDB" id="A0A835J5N8"/>
<dbReference type="OrthoDB" id="850720at2759"/>
<gene>
    <name evidence="2" type="ORF">SADUNF_Sadunf17G0093800</name>
</gene>
<keyword evidence="1" id="KW-0732">Signal</keyword>
<feature type="signal peptide" evidence="1">
    <location>
        <begin position="1"/>
        <end position="29"/>
    </location>
</feature>
<proteinExistence type="predicted"/>
<reference evidence="2 3" key="1">
    <citation type="submission" date="2020-10" db="EMBL/GenBank/DDBJ databases">
        <title>Plant Genome Project.</title>
        <authorList>
            <person name="Zhang R.-G."/>
        </authorList>
    </citation>
    <scope>NUCLEOTIDE SEQUENCE [LARGE SCALE GENOMIC DNA]</scope>
    <source>
        <strain evidence="2">FAFU-HL-1</strain>
        <tissue evidence="2">Leaf</tissue>
    </source>
</reference>
<keyword evidence="3" id="KW-1185">Reference proteome</keyword>
<dbReference type="EMBL" id="JADGMS010000017">
    <property type="protein sequence ID" value="KAF9663840.1"/>
    <property type="molecule type" value="Genomic_DNA"/>
</dbReference>
<accession>A0A835J5N8</accession>
<sequence>MRSLSLSALTLSSSLLMMLLLLSSKRCDASISLPEMNGDLPLYSIADSNFDLEFIMDSGINRILASPGNQGPDPLYRFKPPFNCVPAERYCVPLGSSLNSLTATVIISAGSSGS</sequence>
<evidence type="ECO:0000313" key="3">
    <source>
        <dbReference type="Proteomes" id="UP000657918"/>
    </source>
</evidence>
<protein>
    <submittedName>
        <fullName evidence="2">Uncharacterized protein</fullName>
    </submittedName>
</protein>
<name>A0A835J5N8_9ROSI</name>
<dbReference type="Proteomes" id="UP000657918">
    <property type="component" value="Unassembled WGS sequence"/>
</dbReference>